<feature type="region of interest" description="Disordered" evidence="17">
    <location>
        <begin position="1"/>
        <end position="20"/>
    </location>
</feature>
<feature type="transmembrane region" description="Helical" evidence="18">
    <location>
        <begin position="993"/>
        <end position="1012"/>
    </location>
</feature>
<sequence length="2153" mass="245501">MSYSNPFRRRHNSSAGDANTHEYLNNEYSANGFQDVPLSTFSSTVMHQNTNPFIDQANQTGQNDQNDQNDQQRLDFNANTAYDPPQYMTRSPPRAQHHVPYPSVDRIPELTLPTNIAATATATGVLDNNRNNRNSSHTRHSYLLHSDTEGAAAIEAMSEPSAIFRDDQNIDLVTGLRNLLGSGGFQDSWLSQNPHSQLPYPDDPNETTDYLSRDEEESIGMIEHTPISTVTPAAALPTTIIPPMPALSHTALPSSTNRVRFSLQEQQEQPQQPRSTSPVRISRLSTSSVTTPRKSSSSGRSQVTSRLSSGALISSRPGSPAVDENIQGSAFSRAVNKFSNRIVTGDASGLSLPPERPSSPAHSYNSVEDTDADLTDDDSAALTPLSPNTLVRYEHPDGIAVSTSTDSIAGLIAPSISPSTSQSLTSPGYGVVQDSQGQMSAGIVTDLNVSPINSVGSGTSTIPIPALATAGGGGGGGGDTIPPRPSKVELFGYSLGIFSKDNRLRLFLYHKVVSRRWFKTLFLLVLIAHLGVLTALTAPDDGGPNSPNDRLFMTVFHHQVYDWVILGIFIFYTLTAIISAIAVGLIFDSKNSALTFTFNSKKHTLMSAPKIFKDEKHRLASNSFSSSESFNDPANRLHRTPNINFDKPITIPAPERAYLRTTWSRIDFIAIISYWISFGLQANNTAQRLELYVFRCLTGLPILRLLNITRRTALILRSLKVGASRIWTIFLFIAFFWTLFSIIGTQSFHESLSRTCLWINPTNSSDTYNNELVFCGSYIDPTTLERLPFEKSDGTLFTTAKGFTCPVNSICKQQSNPYGNTISFDNIFNSLELVFVIMSLNTFSDLMYYIVDAEHLFSSIYFVIGVILLAYGLASLFISVIAASFKAVRTDFNDNVDADTLIARLIRHRNRHINYICRSRIGKIYHYLREIPLVVITADLVVQSTVAYTSNPGHIENVYHWEIFVATFLAFEILVRFLTYIPKIGFFFTSSHNLIDLLLAISNIIIILPFVYNKKNLYYWLTCFQIVRFYRCVLAIKFIRELWTRVLTQARIILDITIFYYLFVYLASVLGCLLLQGVIPTEEEGGGNVWTFRTLANSFLAMYIISSTENWTTILYNSVQFTSSVFSRIFVAAFFIAWFIMSNFVTINMFIAVLSENLELSVATKKMEQVFMFFKQEVQRQEGNTDQTKHGIRFFFRFIVPHSQRPEDDKAMFERVVEMFQESHLDNFLGNDETESELTPIQSDEFGNLTQSPNQATVLTESDVSLFWTIVGPFQRVYKKLFKNNIEMQEFNSPEEYVSYIREMRQDQMDQIKKDPNYNKSLWIFSVDNKLRRFCQYLVPPGYGTRFEGQTEPTIMWNIFWGVMIAATFGLIVVAVIVTPIYYYENLGNRGMNWYVITETVFLSIFTFEVVVKVIADGLLFTPNAYLRQVWGVIDFFVWCTLIANLAQELLSHAFNSRIIRAFKALRALRLLTINSRAQELFHSIIIVGIWKLFSASIVALSLLFPFSVWGLNLFRGKMFSCNDTNFSGSLNGCVGEFANSPFNWDVLSPRVISNPYYDFDTFGHSLLALFEIISLEGWVDILVSAMSIHDNFTQPEFNSYNVYGIFVVIYNTISTIFILTLFLSVIIQNYAKSSGSAYFTDQQLMWYELEKSIKTVRPSIRPPGLLPGTFRYKLFKLFVRQYSWIHMCMLLNLIGIASVIMSEYYPLLEGPRIIRWSFLTFFLFTYFIFLILKCYAFGPKQYFRRKWDLYAFIVSGISCGLKIAAFFTTEYYWFSILEKLFYVGVLLLIIPYSRRLDQLLKTAAASIPNMFHLLLVWAVLYFVFGIAFNQVFGLTKFGSNGSTAINFRSVPNSLVLLFRMSCGEGWNQILNDYLLETPYCYVGDKISDCGSRPYAYILFISWNIISMYIFANLLVSLIYEQFGYLARPEEPQITRTTIRQFKEKWIMFDPNARGYIQAQDLRLFLRSLDGYFSTRIHMEPWTVKTILDKSGCKNGKNVDIPTFRKFMRDYPKKEVSERRKRCEEFYNHALELADSEGRIRFHGLLLLFPFYNDIDYKQCLNLRDFLHYQNTINEIAKKRKEERERGFKKMVEDMFLVQILKIRERKKRYLAQTGVSIPTLRIGGLENEQDEWELSDNNNNNNNTTLIDTFDD</sequence>
<feature type="region of interest" description="Disordered" evidence="17">
    <location>
        <begin position="262"/>
        <end position="321"/>
    </location>
</feature>
<dbReference type="InterPro" id="IPR011992">
    <property type="entry name" value="EF-hand-dom_pair"/>
</dbReference>
<dbReference type="OrthoDB" id="416585at2759"/>
<keyword evidence="9" id="KW-0851">Voltage-gated channel</keyword>
<dbReference type="Pfam" id="PF00520">
    <property type="entry name" value="Ion_trans"/>
    <property type="match status" value="4"/>
</dbReference>
<feature type="region of interest" description="Disordered" evidence="17">
    <location>
        <begin position="2133"/>
        <end position="2153"/>
    </location>
</feature>
<keyword evidence="12 18" id="KW-0472">Membrane</keyword>
<keyword evidence="2" id="KW-0813">Transport</keyword>
<feature type="transmembrane region" description="Helical" evidence="18">
    <location>
        <begin position="689"/>
        <end position="706"/>
    </location>
</feature>
<evidence type="ECO:0000256" key="5">
    <source>
        <dbReference type="ARBA" id="ARBA00022568"/>
    </source>
</evidence>
<dbReference type="GO" id="GO:0008331">
    <property type="term" value="F:high voltage-gated calcium channel activity"/>
    <property type="evidence" value="ECO:0007669"/>
    <property type="project" value="TreeGrafter"/>
</dbReference>
<evidence type="ECO:0000256" key="8">
    <source>
        <dbReference type="ARBA" id="ARBA00022837"/>
    </source>
</evidence>
<feature type="transmembrane region" description="Helical" evidence="18">
    <location>
        <begin position="1436"/>
        <end position="1460"/>
    </location>
</feature>
<dbReference type="InterPro" id="IPR005821">
    <property type="entry name" value="Ion_trans_dom"/>
</dbReference>
<dbReference type="PANTHER" id="PTHR45628:SF7">
    <property type="entry name" value="VOLTAGE-DEPENDENT CALCIUM CHANNEL TYPE A SUBUNIT ALPHA-1"/>
    <property type="match status" value="1"/>
</dbReference>
<feature type="compositionally biased region" description="Acidic residues" evidence="17">
    <location>
        <begin position="368"/>
        <end position="379"/>
    </location>
</feature>
<feature type="compositionally biased region" description="Low complexity" evidence="17">
    <location>
        <begin position="285"/>
        <end position="309"/>
    </location>
</feature>
<dbReference type="InterPro" id="IPR050599">
    <property type="entry name" value="VDCC_alpha-1_subunit"/>
</dbReference>
<dbReference type="GO" id="GO:0098703">
    <property type="term" value="P:calcium ion import across plasma membrane"/>
    <property type="evidence" value="ECO:0007669"/>
    <property type="project" value="TreeGrafter"/>
</dbReference>
<organism evidence="20 21">
    <name type="scientific">Magnusiomyces paraingens</name>
    <dbReference type="NCBI Taxonomy" id="2606893"/>
    <lineage>
        <taxon>Eukaryota</taxon>
        <taxon>Fungi</taxon>
        <taxon>Dikarya</taxon>
        <taxon>Ascomycota</taxon>
        <taxon>Saccharomycotina</taxon>
        <taxon>Dipodascomycetes</taxon>
        <taxon>Dipodascales</taxon>
        <taxon>Dipodascaceae</taxon>
        <taxon>Magnusiomyces</taxon>
    </lineage>
</organism>
<dbReference type="PANTHER" id="PTHR45628">
    <property type="entry name" value="VOLTAGE-DEPENDENT CALCIUM CHANNEL TYPE A SUBUNIT ALPHA-1"/>
    <property type="match status" value="1"/>
</dbReference>
<keyword evidence="8" id="KW-0106">Calcium</keyword>
<name>A0A5E8AZW1_9ASCO</name>
<evidence type="ECO:0000256" key="12">
    <source>
        <dbReference type="ARBA" id="ARBA00023136"/>
    </source>
</evidence>
<evidence type="ECO:0000313" key="20">
    <source>
        <dbReference type="EMBL" id="VVT44299.1"/>
    </source>
</evidence>
<dbReference type="FunFam" id="1.10.287.70:FF:000093">
    <property type="entry name" value="Calcium channel subunit Cch1"/>
    <property type="match status" value="1"/>
</dbReference>
<feature type="transmembrane region" description="Helical" evidence="18">
    <location>
        <begin position="1481"/>
        <end position="1505"/>
    </location>
</feature>
<evidence type="ECO:0000256" key="1">
    <source>
        <dbReference type="ARBA" id="ARBA00004651"/>
    </source>
</evidence>
<keyword evidence="6" id="KW-0107">Calcium channel</keyword>
<dbReference type="GO" id="GO:0005509">
    <property type="term" value="F:calcium ion binding"/>
    <property type="evidence" value="ECO:0007669"/>
    <property type="project" value="InterPro"/>
</dbReference>
<gene>
    <name evidence="20" type="ORF">SAPINGB_P000370</name>
</gene>
<feature type="transmembrane region" description="Helical" evidence="18">
    <location>
        <begin position="1394"/>
        <end position="1416"/>
    </location>
</feature>
<evidence type="ECO:0000256" key="9">
    <source>
        <dbReference type="ARBA" id="ARBA00022882"/>
    </source>
</evidence>
<evidence type="ECO:0000256" key="18">
    <source>
        <dbReference type="SAM" id="Phobius"/>
    </source>
</evidence>
<accession>A0A5E8AZW1</accession>
<feature type="transmembrane region" description="Helical" evidence="18">
    <location>
        <begin position="860"/>
        <end position="885"/>
    </location>
</feature>
<dbReference type="Gene3D" id="1.10.238.10">
    <property type="entry name" value="EF-hand"/>
    <property type="match status" value="1"/>
</dbReference>
<dbReference type="Gene3D" id="1.20.120.350">
    <property type="entry name" value="Voltage-gated potassium channels. Chain C"/>
    <property type="match status" value="2"/>
</dbReference>
<feature type="transmembrane region" description="Helical" evidence="18">
    <location>
        <begin position="726"/>
        <end position="744"/>
    </location>
</feature>
<dbReference type="SUPFAM" id="SSF47473">
    <property type="entry name" value="EF-hand"/>
    <property type="match status" value="1"/>
</dbReference>
<keyword evidence="4" id="KW-0597">Phosphoprotein</keyword>
<feature type="transmembrane region" description="Helical" evidence="18">
    <location>
        <begin position="1812"/>
        <end position="1833"/>
    </location>
</feature>
<keyword evidence="7 18" id="KW-0812">Transmembrane</keyword>
<evidence type="ECO:0000256" key="13">
    <source>
        <dbReference type="ARBA" id="ARBA00023180"/>
    </source>
</evidence>
<evidence type="ECO:0000313" key="21">
    <source>
        <dbReference type="Proteomes" id="UP000398389"/>
    </source>
</evidence>
<feature type="transmembrane region" description="Helical" evidence="18">
    <location>
        <begin position="1059"/>
        <end position="1079"/>
    </location>
</feature>
<feature type="domain" description="EF-hand" evidence="19">
    <location>
        <begin position="1937"/>
        <end position="1972"/>
    </location>
</feature>
<keyword evidence="14" id="KW-0407">Ion channel</keyword>
<dbReference type="Proteomes" id="UP000398389">
    <property type="component" value="Unassembled WGS sequence"/>
</dbReference>
<feature type="transmembrane region" description="Helical" evidence="18">
    <location>
        <begin position="563"/>
        <end position="587"/>
    </location>
</feature>
<feature type="transmembrane region" description="Helical" evidence="18">
    <location>
        <begin position="1359"/>
        <end position="1382"/>
    </location>
</feature>
<protein>
    <recommendedName>
        <fullName evidence="16">Calcium-channel protein CCH1</fullName>
    </recommendedName>
</protein>
<keyword evidence="13" id="KW-0325">Glycoprotein</keyword>
<feature type="transmembrane region" description="Helical" evidence="18">
    <location>
        <begin position="958"/>
        <end position="981"/>
    </location>
</feature>
<dbReference type="GO" id="GO:0005891">
    <property type="term" value="C:voltage-gated calcium channel complex"/>
    <property type="evidence" value="ECO:0007669"/>
    <property type="project" value="TreeGrafter"/>
</dbReference>
<feature type="region of interest" description="Disordered" evidence="17">
    <location>
        <begin position="346"/>
        <end position="389"/>
    </location>
</feature>
<dbReference type="Gene3D" id="1.10.287.70">
    <property type="match status" value="4"/>
</dbReference>
<reference evidence="20 21" key="1">
    <citation type="submission" date="2019-09" db="EMBL/GenBank/DDBJ databases">
        <authorList>
            <person name="Brejova B."/>
        </authorList>
    </citation>
    <scope>NUCLEOTIDE SEQUENCE [LARGE SCALE GENOMIC DNA]</scope>
</reference>
<keyword evidence="10 18" id="KW-1133">Transmembrane helix</keyword>
<dbReference type="InterPro" id="IPR027359">
    <property type="entry name" value="Volt_channel_dom_sf"/>
</dbReference>
<evidence type="ECO:0000256" key="2">
    <source>
        <dbReference type="ARBA" id="ARBA00022448"/>
    </source>
</evidence>
<evidence type="ECO:0000256" key="16">
    <source>
        <dbReference type="ARBA" id="ARBA00067459"/>
    </source>
</evidence>
<keyword evidence="21" id="KW-1185">Reference proteome</keyword>
<feature type="transmembrane region" description="Helical" evidence="18">
    <location>
        <begin position="1603"/>
        <end position="1628"/>
    </location>
</feature>
<proteinExistence type="inferred from homology"/>
<dbReference type="GeneID" id="43579194"/>
<evidence type="ECO:0000256" key="17">
    <source>
        <dbReference type="SAM" id="MobiDB-lite"/>
    </source>
</evidence>
<feature type="transmembrane region" description="Helical" evidence="18">
    <location>
        <begin position="1714"/>
        <end position="1736"/>
    </location>
</feature>
<keyword evidence="5" id="KW-0109">Calcium transport</keyword>
<comment type="similarity">
    <text evidence="15">Belongs to the calcium channel alpha-1 subunit (TC 1.A.1.11) family.</text>
</comment>
<evidence type="ECO:0000256" key="3">
    <source>
        <dbReference type="ARBA" id="ARBA00022475"/>
    </source>
</evidence>
<evidence type="ECO:0000256" key="10">
    <source>
        <dbReference type="ARBA" id="ARBA00022989"/>
    </source>
</evidence>
<dbReference type="SUPFAM" id="SSF81324">
    <property type="entry name" value="Voltage-gated potassium channels"/>
    <property type="match status" value="4"/>
</dbReference>
<evidence type="ECO:0000256" key="7">
    <source>
        <dbReference type="ARBA" id="ARBA00022692"/>
    </source>
</evidence>
<feature type="transmembrane region" description="Helical" evidence="18">
    <location>
        <begin position="1129"/>
        <end position="1154"/>
    </location>
</feature>
<feature type="region of interest" description="Disordered" evidence="17">
    <location>
        <begin position="190"/>
        <end position="210"/>
    </location>
</feature>
<evidence type="ECO:0000256" key="11">
    <source>
        <dbReference type="ARBA" id="ARBA00023065"/>
    </source>
</evidence>
<keyword evidence="11" id="KW-0406">Ion transport</keyword>
<dbReference type="PROSITE" id="PS50222">
    <property type="entry name" value="EF_HAND_2"/>
    <property type="match status" value="1"/>
</dbReference>
<feature type="transmembrane region" description="Helical" evidence="18">
    <location>
        <begin position="833"/>
        <end position="851"/>
    </location>
</feature>
<feature type="transmembrane region" description="Helical" evidence="18">
    <location>
        <begin position="517"/>
        <end position="538"/>
    </location>
</feature>
<evidence type="ECO:0000259" key="19">
    <source>
        <dbReference type="PROSITE" id="PS50222"/>
    </source>
</evidence>
<evidence type="ECO:0000256" key="14">
    <source>
        <dbReference type="ARBA" id="ARBA00023303"/>
    </source>
</evidence>
<feature type="compositionally biased region" description="Low complexity" evidence="17">
    <location>
        <begin position="264"/>
        <end position="273"/>
    </location>
</feature>
<feature type="transmembrane region" description="Helical" evidence="18">
    <location>
        <begin position="1748"/>
        <end position="1766"/>
    </location>
</feature>
<feature type="region of interest" description="Disordered" evidence="17">
    <location>
        <begin position="79"/>
        <end position="101"/>
    </location>
</feature>
<dbReference type="RefSeq" id="XP_031850985.1">
    <property type="nucleotide sequence ID" value="XM_031995094.1"/>
</dbReference>
<keyword evidence="3" id="KW-1003">Cell membrane</keyword>
<comment type="subcellular location">
    <subcellularLocation>
        <location evidence="1">Cell membrane</location>
        <topology evidence="1">Multi-pass membrane protein</topology>
    </subcellularLocation>
</comment>
<evidence type="ECO:0000256" key="6">
    <source>
        <dbReference type="ARBA" id="ARBA00022673"/>
    </source>
</evidence>
<evidence type="ECO:0000256" key="15">
    <source>
        <dbReference type="ARBA" id="ARBA00061395"/>
    </source>
</evidence>
<evidence type="ECO:0000256" key="4">
    <source>
        <dbReference type="ARBA" id="ARBA00022553"/>
    </source>
</evidence>
<feature type="transmembrane region" description="Helical" evidence="18">
    <location>
        <begin position="1683"/>
        <end position="1702"/>
    </location>
</feature>
<feature type="transmembrane region" description="Helical" evidence="18">
    <location>
        <begin position="1772"/>
        <end position="1791"/>
    </location>
</feature>
<feature type="transmembrane region" description="Helical" evidence="18">
    <location>
        <begin position="1895"/>
        <end position="1920"/>
    </location>
</feature>
<dbReference type="EMBL" id="CABVLU010000001">
    <property type="protein sequence ID" value="VVT44299.1"/>
    <property type="molecule type" value="Genomic_DNA"/>
</dbReference>
<dbReference type="InterPro" id="IPR002048">
    <property type="entry name" value="EF_hand_dom"/>
</dbReference>